<dbReference type="PANTHER" id="PTHR43280:SF30">
    <property type="entry name" value="MMSAB OPERON REGULATORY PROTEIN"/>
    <property type="match status" value="1"/>
</dbReference>
<dbReference type="SMART" id="SM00342">
    <property type="entry name" value="HTH_ARAC"/>
    <property type="match status" value="1"/>
</dbReference>
<dbReference type="InterPro" id="IPR020449">
    <property type="entry name" value="Tscrpt_reg_AraC-type_HTH"/>
</dbReference>
<evidence type="ECO:0000256" key="3">
    <source>
        <dbReference type="ARBA" id="ARBA00023163"/>
    </source>
</evidence>
<organism evidence="5 6">
    <name type="scientific">Niabella drilacis (strain DSM 25811 / CCM 8410 / CCUG 62505 / LMG 26954 / E90)</name>
    <dbReference type="NCBI Taxonomy" id="1285928"/>
    <lineage>
        <taxon>Bacteria</taxon>
        <taxon>Pseudomonadati</taxon>
        <taxon>Bacteroidota</taxon>
        <taxon>Chitinophagia</taxon>
        <taxon>Chitinophagales</taxon>
        <taxon>Chitinophagaceae</taxon>
        <taxon>Niabella</taxon>
    </lineage>
</organism>
<dbReference type="EMBL" id="FMZO01000003">
    <property type="protein sequence ID" value="SDC62865.1"/>
    <property type="molecule type" value="Genomic_DNA"/>
</dbReference>
<dbReference type="CDD" id="cd06986">
    <property type="entry name" value="cupin_MmsR-like_N"/>
    <property type="match status" value="1"/>
</dbReference>
<dbReference type="SUPFAM" id="SSF46689">
    <property type="entry name" value="Homeodomain-like"/>
    <property type="match status" value="2"/>
</dbReference>
<dbReference type="InterPro" id="IPR037923">
    <property type="entry name" value="HTH-like"/>
</dbReference>
<evidence type="ECO:0000256" key="1">
    <source>
        <dbReference type="ARBA" id="ARBA00023015"/>
    </source>
</evidence>
<dbReference type="InterPro" id="IPR018062">
    <property type="entry name" value="HTH_AraC-typ_CS"/>
</dbReference>
<dbReference type="PROSITE" id="PS00041">
    <property type="entry name" value="HTH_ARAC_FAMILY_1"/>
    <property type="match status" value="1"/>
</dbReference>
<evidence type="ECO:0000313" key="5">
    <source>
        <dbReference type="EMBL" id="SDC62865.1"/>
    </source>
</evidence>
<keyword evidence="2 5" id="KW-0238">DNA-binding</keyword>
<dbReference type="SUPFAM" id="SSF51215">
    <property type="entry name" value="Regulatory protein AraC"/>
    <property type="match status" value="1"/>
</dbReference>
<dbReference type="GO" id="GO:0003700">
    <property type="term" value="F:DNA-binding transcription factor activity"/>
    <property type="evidence" value="ECO:0007669"/>
    <property type="project" value="InterPro"/>
</dbReference>
<dbReference type="Proteomes" id="UP000198757">
    <property type="component" value="Unassembled WGS sequence"/>
</dbReference>
<dbReference type="Pfam" id="PF12833">
    <property type="entry name" value="HTH_18"/>
    <property type="match status" value="1"/>
</dbReference>
<dbReference type="RefSeq" id="WP_090389334.1">
    <property type="nucleotide sequence ID" value="NZ_FMZO01000003.1"/>
</dbReference>
<dbReference type="InterPro" id="IPR018060">
    <property type="entry name" value="HTH_AraC"/>
</dbReference>
<keyword evidence="3" id="KW-0804">Transcription</keyword>
<dbReference type="STRING" id="1285928.SAMN04487894_103154"/>
<dbReference type="AlphaFoldDB" id="A0A1G6N6V8"/>
<dbReference type="Gene3D" id="1.10.10.60">
    <property type="entry name" value="Homeodomain-like"/>
    <property type="match status" value="2"/>
</dbReference>
<dbReference type="InterPro" id="IPR009057">
    <property type="entry name" value="Homeodomain-like_sf"/>
</dbReference>
<accession>A0A1G6N6V8</accession>
<dbReference type="Gene3D" id="2.60.120.280">
    <property type="entry name" value="Regulatory protein AraC"/>
    <property type="match status" value="1"/>
</dbReference>
<dbReference type="OrthoDB" id="9813413at2"/>
<sequence length="305" mass="35938">MSTFKRRDGFVGEKMLEIPQQSLQKTLQENPFLQQLYITQIGYFPKAFYHYRERRNGCHDNILFYCLKGKGWYTIDKHHFEIRANEYAIIPATAKYIRYGADIEEPWTIYWVHYTGKEIEDMNQSLGITTDRGPRPIAFNDRGITTWEMMYNCLERGVTNETLFNANFCLYKFVASFLFADQWEQKPVSQTSLFLDAVKTHMRQHIASRLTIPEMAAAQGISVSYFSQQFRKATGIAPLDYFIQQKIRHSCLLLLNNSIKIKDVARHVGMDDPYYFSRMFKKYMAISPQQYRLQKWKDADNPKLG</sequence>
<reference evidence="6" key="1">
    <citation type="submission" date="2016-10" db="EMBL/GenBank/DDBJ databases">
        <authorList>
            <person name="Varghese N."/>
            <person name="Submissions S."/>
        </authorList>
    </citation>
    <scope>NUCLEOTIDE SEQUENCE [LARGE SCALE GENOMIC DNA]</scope>
    <source>
        <strain evidence="6">DSM 25811 / CCM 8410 / LMG 26954 / E90</strain>
    </source>
</reference>
<protein>
    <submittedName>
        <fullName evidence="5">AraC-type DNA-binding protein</fullName>
    </submittedName>
</protein>
<keyword evidence="6" id="KW-1185">Reference proteome</keyword>
<keyword evidence="1" id="KW-0805">Transcription regulation</keyword>
<dbReference type="GO" id="GO:0043565">
    <property type="term" value="F:sequence-specific DNA binding"/>
    <property type="evidence" value="ECO:0007669"/>
    <property type="project" value="InterPro"/>
</dbReference>
<name>A0A1G6N6V8_NIADE</name>
<proteinExistence type="predicted"/>
<dbReference type="PRINTS" id="PR00032">
    <property type="entry name" value="HTHARAC"/>
</dbReference>
<feature type="domain" description="HTH araC/xylS-type" evidence="4">
    <location>
        <begin position="196"/>
        <end position="294"/>
    </location>
</feature>
<gene>
    <name evidence="5" type="ORF">SAMN04487894_103154</name>
</gene>
<dbReference type="PROSITE" id="PS01124">
    <property type="entry name" value="HTH_ARAC_FAMILY_2"/>
    <property type="match status" value="1"/>
</dbReference>
<dbReference type="Pfam" id="PF02311">
    <property type="entry name" value="AraC_binding"/>
    <property type="match status" value="1"/>
</dbReference>
<dbReference type="InterPro" id="IPR003313">
    <property type="entry name" value="AraC-bd"/>
</dbReference>
<evidence type="ECO:0000256" key="2">
    <source>
        <dbReference type="ARBA" id="ARBA00023125"/>
    </source>
</evidence>
<evidence type="ECO:0000259" key="4">
    <source>
        <dbReference type="PROSITE" id="PS01124"/>
    </source>
</evidence>
<evidence type="ECO:0000313" key="6">
    <source>
        <dbReference type="Proteomes" id="UP000198757"/>
    </source>
</evidence>
<dbReference type="PANTHER" id="PTHR43280">
    <property type="entry name" value="ARAC-FAMILY TRANSCRIPTIONAL REGULATOR"/>
    <property type="match status" value="1"/>
</dbReference>